<feature type="transmembrane region" description="Helical" evidence="8">
    <location>
        <begin position="85"/>
        <end position="104"/>
    </location>
</feature>
<feature type="region of interest" description="Disordered" evidence="7">
    <location>
        <begin position="407"/>
        <end position="427"/>
    </location>
</feature>
<comment type="subcellular location">
    <subcellularLocation>
        <location evidence="1">Cell membrane</location>
        <topology evidence="1">Multi-pass membrane protein</topology>
    </subcellularLocation>
</comment>
<feature type="transmembrane region" description="Helical" evidence="8">
    <location>
        <begin position="225"/>
        <end position="247"/>
    </location>
</feature>
<accession>A0ABX1RKD5</accession>
<evidence type="ECO:0000313" key="10">
    <source>
        <dbReference type="EMBL" id="NMH80847.1"/>
    </source>
</evidence>
<sequence>MVASRLPVLPGRLRRPGFGFWAVAFAFVTAIAFGTVPTPLYSLYRERDGFSAFMVTIVFAAYAIGSVLSLFLAGHVSDWHGRKRIAVPAMLLEMAAAVVFLVWPTLPGLLVARSLTGLGVGAFTATATAWLAELHAAHRPGGASRRAQVVGTAANLGGFGVGTVVSGALAQWVGHPLTVPFVVFTVALTIAVLLVLAAPETRPALRPRPRYRPQRVSVPPHARRLFAAAATGMFVVFAALGLFTSLAPSYLAGTLHHPSVALAGAVTFLVFSSAVIAQVATARSSVHRVLLAGVGTVLVGLALLVGAVWLRTPSLAAFLAGGVVSGLGAGLLFRGTVGTVGALAPADSRAEALAGLFLAGYSGLTVPVVGLGLLERYTTPRFGLLMFAGVLTLIVLATAPILLSRPRPHGENGADSVPPNSDRRPVHKADAPRALVIGM</sequence>
<dbReference type="SUPFAM" id="SSF103473">
    <property type="entry name" value="MFS general substrate transporter"/>
    <property type="match status" value="1"/>
</dbReference>
<dbReference type="Gene3D" id="1.20.1250.20">
    <property type="entry name" value="MFS general substrate transporter like domains"/>
    <property type="match status" value="1"/>
</dbReference>
<keyword evidence="11" id="KW-1185">Reference proteome</keyword>
<protein>
    <submittedName>
        <fullName evidence="10">MFS transporter</fullName>
    </submittedName>
</protein>
<dbReference type="Pfam" id="PF07690">
    <property type="entry name" value="MFS_1"/>
    <property type="match status" value="1"/>
</dbReference>
<keyword evidence="3" id="KW-1003">Cell membrane</keyword>
<dbReference type="PANTHER" id="PTHR23517">
    <property type="entry name" value="RESISTANCE PROTEIN MDTM, PUTATIVE-RELATED-RELATED"/>
    <property type="match status" value="1"/>
</dbReference>
<organism evidence="10 11">
    <name type="scientific">Pseudonocardia xinjiangensis</name>
    <dbReference type="NCBI Taxonomy" id="75289"/>
    <lineage>
        <taxon>Bacteria</taxon>
        <taxon>Bacillati</taxon>
        <taxon>Actinomycetota</taxon>
        <taxon>Actinomycetes</taxon>
        <taxon>Pseudonocardiales</taxon>
        <taxon>Pseudonocardiaceae</taxon>
        <taxon>Pseudonocardia</taxon>
    </lineage>
</organism>
<feature type="transmembrane region" description="Helical" evidence="8">
    <location>
        <begin position="259"/>
        <end position="277"/>
    </location>
</feature>
<dbReference type="RefSeq" id="WP_169398897.1">
    <property type="nucleotide sequence ID" value="NZ_BAAAJH010000018.1"/>
</dbReference>
<keyword evidence="6 8" id="KW-0472">Membrane</keyword>
<feature type="domain" description="Major facilitator superfamily (MFS) profile" evidence="9">
    <location>
        <begin position="18"/>
        <end position="407"/>
    </location>
</feature>
<dbReference type="Proteomes" id="UP001296706">
    <property type="component" value="Unassembled WGS sequence"/>
</dbReference>
<dbReference type="InterPro" id="IPR036259">
    <property type="entry name" value="MFS_trans_sf"/>
</dbReference>
<gene>
    <name evidence="10" type="ORF">HF577_27625</name>
</gene>
<evidence type="ECO:0000256" key="4">
    <source>
        <dbReference type="ARBA" id="ARBA00022692"/>
    </source>
</evidence>
<name>A0ABX1RKD5_9PSEU</name>
<feature type="transmembrane region" description="Helical" evidence="8">
    <location>
        <begin position="110"/>
        <end position="132"/>
    </location>
</feature>
<dbReference type="PROSITE" id="PS50850">
    <property type="entry name" value="MFS"/>
    <property type="match status" value="1"/>
</dbReference>
<evidence type="ECO:0000256" key="1">
    <source>
        <dbReference type="ARBA" id="ARBA00004651"/>
    </source>
</evidence>
<proteinExistence type="predicted"/>
<dbReference type="InterPro" id="IPR050171">
    <property type="entry name" value="MFS_Transporters"/>
</dbReference>
<evidence type="ECO:0000256" key="8">
    <source>
        <dbReference type="SAM" id="Phobius"/>
    </source>
</evidence>
<comment type="caution">
    <text evidence="10">The sequence shown here is derived from an EMBL/GenBank/DDBJ whole genome shotgun (WGS) entry which is preliminary data.</text>
</comment>
<feature type="transmembrane region" description="Helical" evidence="8">
    <location>
        <begin position="179"/>
        <end position="198"/>
    </location>
</feature>
<feature type="transmembrane region" description="Helical" evidence="8">
    <location>
        <begin position="153"/>
        <end position="173"/>
    </location>
</feature>
<evidence type="ECO:0000313" key="11">
    <source>
        <dbReference type="Proteomes" id="UP001296706"/>
    </source>
</evidence>
<evidence type="ECO:0000259" key="9">
    <source>
        <dbReference type="PROSITE" id="PS50850"/>
    </source>
</evidence>
<evidence type="ECO:0000256" key="6">
    <source>
        <dbReference type="ARBA" id="ARBA00023136"/>
    </source>
</evidence>
<dbReference type="EMBL" id="JAAXKY010000117">
    <property type="protein sequence ID" value="NMH80847.1"/>
    <property type="molecule type" value="Genomic_DNA"/>
</dbReference>
<feature type="transmembrane region" description="Helical" evidence="8">
    <location>
        <begin position="289"/>
        <end position="309"/>
    </location>
</feature>
<keyword evidence="4 8" id="KW-0812">Transmembrane</keyword>
<keyword evidence="5 8" id="KW-1133">Transmembrane helix</keyword>
<evidence type="ECO:0000256" key="3">
    <source>
        <dbReference type="ARBA" id="ARBA00022475"/>
    </source>
</evidence>
<feature type="transmembrane region" description="Helical" evidence="8">
    <location>
        <begin position="380"/>
        <end position="403"/>
    </location>
</feature>
<feature type="transmembrane region" description="Helical" evidence="8">
    <location>
        <begin position="20"/>
        <end position="44"/>
    </location>
</feature>
<dbReference type="InterPro" id="IPR020846">
    <property type="entry name" value="MFS_dom"/>
</dbReference>
<keyword evidence="2" id="KW-0813">Transport</keyword>
<feature type="transmembrane region" description="Helical" evidence="8">
    <location>
        <begin position="353"/>
        <end position="374"/>
    </location>
</feature>
<dbReference type="InterPro" id="IPR011701">
    <property type="entry name" value="MFS"/>
</dbReference>
<evidence type="ECO:0000256" key="2">
    <source>
        <dbReference type="ARBA" id="ARBA00022448"/>
    </source>
</evidence>
<evidence type="ECO:0000256" key="5">
    <source>
        <dbReference type="ARBA" id="ARBA00022989"/>
    </source>
</evidence>
<feature type="transmembrane region" description="Helical" evidence="8">
    <location>
        <begin position="50"/>
        <end position="73"/>
    </location>
</feature>
<reference evidence="10 11" key="1">
    <citation type="submission" date="2020-04" db="EMBL/GenBank/DDBJ databases">
        <authorList>
            <person name="Klaysubun C."/>
            <person name="Duangmal K."/>
            <person name="Lipun K."/>
        </authorList>
    </citation>
    <scope>NUCLEOTIDE SEQUENCE [LARGE SCALE GENOMIC DNA]</scope>
    <source>
        <strain evidence="10 11">JCM 11839</strain>
    </source>
</reference>
<feature type="transmembrane region" description="Helical" evidence="8">
    <location>
        <begin position="315"/>
        <end position="333"/>
    </location>
</feature>
<dbReference type="PANTHER" id="PTHR23517:SF13">
    <property type="entry name" value="MAJOR FACILITATOR SUPERFAMILY MFS_1"/>
    <property type="match status" value="1"/>
</dbReference>
<evidence type="ECO:0000256" key="7">
    <source>
        <dbReference type="SAM" id="MobiDB-lite"/>
    </source>
</evidence>